<sequence length="82" mass="9459">MTYQSRKTEMLSSARAAVVGSRRGTDNLAFGSTLPITYILMKHRTKKKRNKRFLLFSYLLVAWLYLQCNIVGYIRADAYGFS</sequence>
<dbReference type="AlphaFoldDB" id="A0A0A9EAL0"/>
<name>A0A0A9EAL0_ARUDO</name>
<proteinExistence type="predicted"/>
<evidence type="ECO:0000256" key="1">
    <source>
        <dbReference type="SAM" id="Phobius"/>
    </source>
</evidence>
<accession>A0A0A9EAL0</accession>
<dbReference type="EMBL" id="GBRH01201827">
    <property type="protein sequence ID" value="JAD96068.1"/>
    <property type="molecule type" value="Transcribed_RNA"/>
</dbReference>
<evidence type="ECO:0000313" key="2">
    <source>
        <dbReference type="EMBL" id="JAD96068.1"/>
    </source>
</evidence>
<reference evidence="2" key="1">
    <citation type="submission" date="2014-09" db="EMBL/GenBank/DDBJ databases">
        <authorList>
            <person name="Magalhaes I.L.F."/>
            <person name="Oliveira U."/>
            <person name="Santos F.R."/>
            <person name="Vidigal T.H.D.A."/>
            <person name="Brescovit A.D."/>
            <person name="Santos A.J."/>
        </authorList>
    </citation>
    <scope>NUCLEOTIDE SEQUENCE</scope>
    <source>
        <tissue evidence="2">Shoot tissue taken approximately 20 cm above the soil surface</tissue>
    </source>
</reference>
<reference evidence="2" key="2">
    <citation type="journal article" date="2015" name="Data Brief">
        <title>Shoot transcriptome of the giant reed, Arundo donax.</title>
        <authorList>
            <person name="Barrero R.A."/>
            <person name="Guerrero F.D."/>
            <person name="Moolhuijzen P."/>
            <person name="Goolsby J.A."/>
            <person name="Tidwell J."/>
            <person name="Bellgard S.E."/>
            <person name="Bellgard M.I."/>
        </authorList>
    </citation>
    <scope>NUCLEOTIDE SEQUENCE</scope>
    <source>
        <tissue evidence="2">Shoot tissue taken approximately 20 cm above the soil surface</tissue>
    </source>
</reference>
<organism evidence="2">
    <name type="scientific">Arundo donax</name>
    <name type="common">Giant reed</name>
    <name type="synonym">Donax arundinaceus</name>
    <dbReference type="NCBI Taxonomy" id="35708"/>
    <lineage>
        <taxon>Eukaryota</taxon>
        <taxon>Viridiplantae</taxon>
        <taxon>Streptophyta</taxon>
        <taxon>Embryophyta</taxon>
        <taxon>Tracheophyta</taxon>
        <taxon>Spermatophyta</taxon>
        <taxon>Magnoliopsida</taxon>
        <taxon>Liliopsida</taxon>
        <taxon>Poales</taxon>
        <taxon>Poaceae</taxon>
        <taxon>PACMAD clade</taxon>
        <taxon>Arundinoideae</taxon>
        <taxon>Arundineae</taxon>
        <taxon>Arundo</taxon>
    </lineage>
</organism>
<keyword evidence="1" id="KW-0472">Membrane</keyword>
<keyword evidence="1" id="KW-0812">Transmembrane</keyword>
<protein>
    <recommendedName>
        <fullName evidence="3">Transmembrane protein</fullName>
    </recommendedName>
</protein>
<feature type="transmembrane region" description="Helical" evidence="1">
    <location>
        <begin position="53"/>
        <end position="74"/>
    </location>
</feature>
<keyword evidence="1" id="KW-1133">Transmembrane helix</keyword>
<evidence type="ECO:0008006" key="3">
    <source>
        <dbReference type="Google" id="ProtNLM"/>
    </source>
</evidence>